<keyword evidence="2" id="KW-1185">Reference proteome</keyword>
<organism evidence="1 2">
    <name type="scientific">Solirubrobacter deserti</name>
    <dbReference type="NCBI Taxonomy" id="2282478"/>
    <lineage>
        <taxon>Bacteria</taxon>
        <taxon>Bacillati</taxon>
        <taxon>Actinomycetota</taxon>
        <taxon>Thermoleophilia</taxon>
        <taxon>Solirubrobacterales</taxon>
        <taxon>Solirubrobacteraceae</taxon>
        <taxon>Solirubrobacter</taxon>
    </lineage>
</organism>
<dbReference type="RefSeq" id="WP_202956979.1">
    <property type="nucleotide sequence ID" value="NZ_JAPCID010000046.1"/>
</dbReference>
<evidence type="ECO:0008006" key="3">
    <source>
        <dbReference type="Google" id="ProtNLM"/>
    </source>
</evidence>
<dbReference type="Proteomes" id="UP001147700">
    <property type="component" value="Unassembled WGS sequence"/>
</dbReference>
<gene>
    <name evidence="1" type="ORF">OJ962_25370</name>
</gene>
<evidence type="ECO:0000313" key="2">
    <source>
        <dbReference type="Proteomes" id="UP001147700"/>
    </source>
</evidence>
<protein>
    <recommendedName>
        <fullName evidence="3">Fibronectin type-III domain-containing protein</fullName>
    </recommendedName>
</protein>
<accession>A0ABT4RQS5</accession>
<evidence type="ECO:0000313" key="1">
    <source>
        <dbReference type="EMBL" id="MDA0140852.1"/>
    </source>
</evidence>
<sequence length="1218" mass="128585">MAVTRIVDPRLFIVEAAMIDWNVEARRRKLDVKPRGFPRVVALRWHINGAAGNLGPDGKDRGVGLPTGPFTVWRRPSFSGGAEVPIGYSLTATFLLSGRLVLFHQPVAWARLSINSASGGAIHGLSNAPSLYSLVTTSHAPGGATSVEIHGGYMNGLLIPSGMSVTGVTGIPVAKYEALPNWQPVEIVGMPVDTSWSGIGTHFSPQGPVGPPLMSPRDAAISRIDRGTPGFGWDAQVMAGVAAPVWKPPVPAKLVDEVNEDVVPALRTVLTRPQRDQAATLMDVEVPPPATLDGDAMNANPTKAKVSPLMLLRVATAADPFLSLALGYGTNLPEITQPEGKAYHDGSRWDWMITAPYAKGLDGNSAPVELVAYALRPIAALPPFPPAQLASEHSAFIAPAARDADWAASAIVRWNRPPSNTLIRVASYAAARNDTAAAVAAPLMEPRPSGGHKPIAPGQAEKDPQSNFVHLADRRLMIPNNPGERNVRYSVATQSIFSLWSPWLGVGFDAQQPLTPAPRIVAATLAVTAPASGKLCTGELTVDVTWDWTDRRPKELRLVGRMYAAADRAAPPPSTVAPAVLQRAIGGAAGDQAVTLTFSGGDAAVQSEGDLVYLNPEGDEAVDPGEQGEDVRRYRLTIEGLQANFTATPHIGLVLWLSGTELIAPEHPAAASAPVIAYASDPVAPPVPPELVPLASLPDAEGRSHARISWPVAHGAAGYVVYTSDELTMLAHYGAPEPDLSATLSDRATALLDLWEASPDRRPFTRVNTKPLTGTSLDVALPAGSTAIHAYAVVSLSPGGVEGPWPAGPDVREAVILRAAPRIATPAPPMLEALAKADGSVKLTVTARDGHRVGEVDLYRVRVDDAARSLDTMGPPLNPAWNVNGDTFTCTDVPGGSWKRVWYRAVAWADEEFDTGGPLPYKIAERGLVRGRSAPSNPVSVVTPPAGDPNLSAITTSWPGSAAADVQLDWTTTAPLAPTALGPHKLEVVVRSVGAADPLFSYFGELGRAPTDPPGASENGFFRVGGGSFRALVRRAVNDPAIDVSVRVIDPLGRSRTRTLHVPAGSVLPAPELLSPQLSKTPGGIVLQFACDAPLERYHGLAYMLRVQATPESAAVVKPFPVVERPGALVPSRDRGTAVVVKPPFGPPLAKTLLLEIALPDIPRDQGQPPGNEPLQVRRGAGGRKRAYAVLARVPVKAFKLRLTAPDGRSHTIDVEVS</sequence>
<reference evidence="1" key="1">
    <citation type="submission" date="2022-10" db="EMBL/GenBank/DDBJ databases">
        <title>The WGS of Solirubrobacter sp. CPCC 204708.</title>
        <authorList>
            <person name="Jiang Z."/>
        </authorList>
    </citation>
    <scope>NUCLEOTIDE SEQUENCE</scope>
    <source>
        <strain evidence="1">CPCC 204708</strain>
    </source>
</reference>
<proteinExistence type="predicted"/>
<name>A0ABT4RQS5_9ACTN</name>
<comment type="caution">
    <text evidence="1">The sequence shown here is derived from an EMBL/GenBank/DDBJ whole genome shotgun (WGS) entry which is preliminary data.</text>
</comment>
<dbReference type="EMBL" id="JAPCID010000046">
    <property type="protein sequence ID" value="MDA0140852.1"/>
    <property type="molecule type" value="Genomic_DNA"/>
</dbReference>